<name>A0ABR4QFT8_9CEST</name>
<organism evidence="2 3">
    <name type="scientific">Taenia crassiceps</name>
    <dbReference type="NCBI Taxonomy" id="6207"/>
    <lineage>
        <taxon>Eukaryota</taxon>
        <taxon>Metazoa</taxon>
        <taxon>Spiralia</taxon>
        <taxon>Lophotrochozoa</taxon>
        <taxon>Platyhelminthes</taxon>
        <taxon>Cestoda</taxon>
        <taxon>Eucestoda</taxon>
        <taxon>Cyclophyllidea</taxon>
        <taxon>Taeniidae</taxon>
        <taxon>Taenia</taxon>
    </lineage>
</organism>
<feature type="region of interest" description="Disordered" evidence="1">
    <location>
        <begin position="1"/>
        <end position="43"/>
    </location>
</feature>
<proteinExistence type="predicted"/>
<evidence type="ECO:0000256" key="1">
    <source>
        <dbReference type="SAM" id="MobiDB-lite"/>
    </source>
</evidence>
<sequence length="129" mass="14242">MRLRDLKFLKTEPSIDPENTRNPAESSEAPEGFENPEDTQQHIELNLFIPKEGEVSNPILLEPTDITLESGNSSSSTTSSSDASDTEELSNNKRLLSPEEPQPSKRPKIEEIDGTPNTDDKEDTTSSSI</sequence>
<evidence type="ECO:0000313" key="3">
    <source>
        <dbReference type="Proteomes" id="UP001651158"/>
    </source>
</evidence>
<reference evidence="2 3" key="1">
    <citation type="journal article" date="2022" name="Front. Cell. Infect. Microbiol.">
        <title>The Genomes of Two Strains of Taenia crassiceps the Animal Model for the Study of Human Cysticercosis.</title>
        <authorList>
            <person name="Bobes R.J."/>
            <person name="Estrada K."/>
            <person name="Rios-Valencia D.G."/>
            <person name="Calderon-Gallegos A."/>
            <person name="de la Torre P."/>
            <person name="Carrero J.C."/>
            <person name="Sanchez-Flores A."/>
            <person name="Laclette J.P."/>
        </authorList>
    </citation>
    <scope>NUCLEOTIDE SEQUENCE [LARGE SCALE GENOMIC DNA]</scope>
    <source>
        <strain evidence="2">WFUcys</strain>
    </source>
</reference>
<dbReference type="Proteomes" id="UP001651158">
    <property type="component" value="Unassembled WGS sequence"/>
</dbReference>
<dbReference type="EMBL" id="JAKROA010000003">
    <property type="protein sequence ID" value="KAL5108486.1"/>
    <property type="molecule type" value="Genomic_DNA"/>
</dbReference>
<protein>
    <submittedName>
        <fullName evidence="2">Uncharacterized protein</fullName>
    </submittedName>
</protein>
<feature type="region of interest" description="Disordered" evidence="1">
    <location>
        <begin position="56"/>
        <end position="129"/>
    </location>
</feature>
<keyword evidence="3" id="KW-1185">Reference proteome</keyword>
<comment type="caution">
    <text evidence="2">The sequence shown here is derived from an EMBL/GenBank/DDBJ whole genome shotgun (WGS) entry which is preliminary data.</text>
</comment>
<evidence type="ECO:0000313" key="2">
    <source>
        <dbReference type="EMBL" id="KAL5108486.1"/>
    </source>
</evidence>
<accession>A0ABR4QFT8</accession>
<gene>
    <name evidence="2" type="ORF">TcWFU_001444</name>
</gene>
<feature type="compositionally biased region" description="Basic and acidic residues" evidence="1">
    <location>
        <begin position="1"/>
        <end position="10"/>
    </location>
</feature>
<feature type="compositionally biased region" description="Low complexity" evidence="1">
    <location>
        <begin position="67"/>
        <end position="83"/>
    </location>
</feature>